<evidence type="ECO:0000256" key="4">
    <source>
        <dbReference type="RuleBase" id="RU364069"/>
    </source>
</evidence>
<reference evidence="5 6" key="1">
    <citation type="submission" date="2020-08" db="EMBL/GenBank/DDBJ databases">
        <title>Sequencing the genomes of 1000 actinobacteria strains.</title>
        <authorList>
            <person name="Klenk H.-P."/>
        </authorList>
    </citation>
    <scope>NUCLEOTIDE SEQUENCE [LARGE SCALE GENOMIC DNA]</scope>
    <source>
        <strain evidence="5 6">DSM 45913</strain>
    </source>
</reference>
<dbReference type="GO" id="GO:0000271">
    <property type="term" value="P:polysaccharide biosynthetic process"/>
    <property type="evidence" value="ECO:0007669"/>
    <property type="project" value="TreeGrafter"/>
</dbReference>
<comment type="pathway">
    <text evidence="4">Carbohydrate biosynthesis; dTDP-L-rhamnose biosynthesis.</text>
</comment>
<comment type="catalytic activity">
    <reaction evidence="4">
        <text>dTDP-4-dehydro-6-deoxy-alpha-D-glucose = dTDP-4-dehydro-beta-L-rhamnose</text>
        <dbReference type="Rhea" id="RHEA:16969"/>
        <dbReference type="ChEBI" id="CHEBI:57649"/>
        <dbReference type="ChEBI" id="CHEBI:62830"/>
        <dbReference type="EC" id="5.1.3.13"/>
    </reaction>
</comment>
<feature type="active site" description="Proton acceptor" evidence="2">
    <location>
        <position position="62"/>
    </location>
</feature>
<dbReference type="EC" id="5.1.3.13" evidence="4"/>
<feature type="active site" description="Proton donor" evidence="2">
    <location>
        <position position="131"/>
    </location>
</feature>
<dbReference type="PANTHER" id="PTHR21047:SF2">
    <property type="entry name" value="THYMIDINE DIPHOSPHO-4-KETO-RHAMNOSE 3,5-EPIMERASE"/>
    <property type="match status" value="1"/>
</dbReference>
<evidence type="ECO:0000313" key="6">
    <source>
        <dbReference type="Proteomes" id="UP000583800"/>
    </source>
</evidence>
<dbReference type="GO" id="GO:0008830">
    <property type="term" value="F:dTDP-4-dehydrorhamnose 3,5-epimerase activity"/>
    <property type="evidence" value="ECO:0007669"/>
    <property type="project" value="UniProtKB-UniRule"/>
</dbReference>
<dbReference type="Proteomes" id="UP000583800">
    <property type="component" value="Unassembled WGS sequence"/>
</dbReference>
<organism evidence="5 6">
    <name type="scientific">Nonomuraea muscovyensis</name>
    <dbReference type="NCBI Taxonomy" id="1124761"/>
    <lineage>
        <taxon>Bacteria</taxon>
        <taxon>Bacillati</taxon>
        <taxon>Actinomycetota</taxon>
        <taxon>Actinomycetes</taxon>
        <taxon>Streptosporangiales</taxon>
        <taxon>Streptosporangiaceae</taxon>
        <taxon>Nonomuraea</taxon>
    </lineage>
</organism>
<dbReference type="AlphaFoldDB" id="A0A7X0F305"/>
<dbReference type="RefSeq" id="WP_246503229.1">
    <property type="nucleotide sequence ID" value="NZ_JACHJB010000004.1"/>
</dbReference>
<comment type="caution">
    <text evidence="5">The sequence shown here is derived from an EMBL/GenBank/DDBJ whole genome shotgun (WGS) entry which is preliminary data.</text>
</comment>
<dbReference type="InterPro" id="IPR014710">
    <property type="entry name" value="RmlC-like_jellyroll"/>
</dbReference>
<dbReference type="InterPro" id="IPR011051">
    <property type="entry name" value="RmlC_Cupin_sf"/>
</dbReference>
<dbReference type="PANTHER" id="PTHR21047">
    <property type="entry name" value="DTDP-6-DEOXY-D-GLUCOSE-3,5 EPIMERASE"/>
    <property type="match status" value="1"/>
</dbReference>
<dbReference type="UniPathway" id="UPA00124"/>
<dbReference type="EMBL" id="JACHJB010000004">
    <property type="protein sequence ID" value="MBB6351440.1"/>
    <property type="molecule type" value="Genomic_DNA"/>
</dbReference>
<dbReference type="GO" id="GO:0019305">
    <property type="term" value="P:dTDP-rhamnose biosynthetic process"/>
    <property type="evidence" value="ECO:0007669"/>
    <property type="project" value="UniProtKB-UniRule"/>
</dbReference>
<dbReference type="GO" id="GO:0005829">
    <property type="term" value="C:cytosol"/>
    <property type="evidence" value="ECO:0007669"/>
    <property type="project" value="TreeGrafter"/>
</dbReference>
<dbReference type="Gene3D" id="2.60.120.10">
    <property type="entry name" value="Jelly Rolls"/>
    <property type="match status" value="1"/>
</dbReference>
<comment type="similarity">
    <text evidence="1 4">Belongs to the dTDP-4-dehydrorhamnose 3,5-epimerase family.</text>
</comment>
<keyword evidence="4 5" id="KW-0413">Isomerase</keyword>
<comment type="function">
    <text evidence="4">Catalyzes the epimerization of the C3' and C5'positions of dTDP-6-deoxy-D-xylo-4-hexulose, forming dTDP-6-deoxy-L-lyxo-4-hexulose.</text>
</comment>
<feature type="site" description="Participates in a stacking interaction with the thymidine ring of dTDP-4-oxo-6-deoxyglucose" evidence="3">
    <location>
        <position position="137"/>
    </location>
</feature>
<dbReference type="Pfam" id="PF00908">
    <property type="entry name" value="dTDP_sugar_isom"/>
    <property type="match status" value="1"/>
</dbReference>
<evidence type="ECO:0000313" key="5">
    <source>
        <dbReference type="EMBL" id="MBB6351440.1"/>
    </source>
</evidence>
<dbReference type="InterPro" id="IPR000888">
    <property type="entry name" value="RmlC-like"/>
</dbReference>
<protein>
    <recommendedName>
        <fullName evidence="4">dTDP-4-dehydrorhamnose 3,5-epimerase</fullName>
        <ecNumber evidence="4">5.1.3.13</ecNumber>
    </recommendedName>
    <alternativeName>
        <fullName evidence="4">Thymidine diphospho-4-keto-rhamnose 3,5-epimerase</fullName>
    </alternativeName>
</protein>
<proteinExistence type="inferred from homology"/>
<evidence type="ECO:0000256" key="2">
    <source>
        <dbReference type="PIRSR" id="PIRSR600888-1"/>
    </source>
</evidence>
<dbReference type="CDD" id="cd00438">
    <property type="entry name" value="cupin_RmlC"/>
    <property type="match status" value="1"/>
</dbReference>
<dbReference type="NCBIfam" id="TIGR01221">
    <property type="entry name" value="rmlC"/>
    <property type="match status" value="1"/>
</dbReference>
<accession>A0A7X0F305</accession>
<dbReference type="SUPFAM" id="SSF51182">
    <property type="entry name" value="RmlC-like cupins"/>
    <property type="match status" value="1"/>
</dbReference>
<evidence type="ECO:0000256" key="3">
    <source>
        <dbReference type="PIRSR" id="PIRSR600888-3"/>
    </source>
</evidence>
<gene>
    <name evidence="5" type="ORF">FHU36_008023</name>
</gene>
<name>A0A7X0F305_9ACTN</name>
<evidence type="ECO:0000256" key="1">
    <source>
        <dbReference type="ARBA" id="ARBA00010154"/>
    </source>
</evidence>
<keyword evidence="6" id="KW-1185">Reference proteome</keyword>
<comment type="subunit">
    <text evidence="4">Homodimer.</text>
</comment>
<sequence>MQLNRLDVAGAFLVTPRIFPDDRGHFLEMFSQPAFQREVGHELTVAQVNCSLSRRGTIRGLHAVALPGQARYVTCPQGAILDIVVDVRLGSPTYGEHVAVELGADNRHALYLAEGLAHGFAPLTDEATVVYLCSSTWAPDREVEINALDPELNLPWPRDTEPLMSDKDRAAPTLREAAERGLLPTYAECQELYARLDGLAMGGERR</sequence>